<dbReference type="OrthoDB" id="9811671at2"/>
<organism evidence="3 4">
    <name type="scientific">Pontixanthobacter aestiaquae</name>
    <dbReference type="NCBI Taxonomy" id="1509367"/>
    <lineage>
        <taxon>Bacteria</taxon>
        <taxon>Pseudomonadati</taxon>
        <taxon>Pseudomonadota</taxon>
        <taxon>Alphaproteobacteria</taxon>
        <taxon>Sphingomonadales</taxon>
        <taxon>Erythrobacteraceae</taxon>
        <taxon>Pontixanthobacter</taxon>
    </lineage>
</organism>
<dbReference type="Pfam" id="PF09917">
    <property type="entry name" value="DUF2147"/>
    <property type="match status" value="1"/>
</dbReference>
<sequence>MTLARSLLPAIAAFAFATPAQAAPASIAGNWKTDDGKSVIQFYKCGSSMCGKISKFLVAEPKGGARDTENPDKAKRDRKLLGLPIFWSLKPGGERFKGQGYSPEDGRYFNAQVWRSGSILKVRGCVAVFCKTVNFTRA</sequence>
<comment type="caution">
    <text evidence="3">The sequence shown here is derived from an EMBL/GenBank/DDBJ whole genome shotgun (WGS) entry which is preliminary data.</text>
</comment>
<feature type="signal peptide" evidence="1">
    <location>
        <begin position="1"/>
        <end position="22"/>
    </location>
</feature>
<dbReference type="PANTHER" id="PTHR36919">
    <property type="entry name" value="BLR1215 PROTEIN"/>
    <property type="match status" value="1"/>
</dbReference>
<dbReference type="Proteomes" id="UP000460290">
    <property type="component" value="Unassembled WGS sequence"/>
</dbReference>
<proteinExistence type="predicted"/>
<dbReference type="EMBL" id="WTYZ01000001">
    <property type="protein sequence ID" value="MXO83091.1"/>
    <property type="molecule type" value="Genomic_DNA"/>
</dbReference>
<dbReference type="RefSeq" id="WP_160613475.1">
    <property type="nucleotide sequence ID" value="NZ_JAUFQM010000001.1"/>
</dbReference>
<feature type="domain" description="DUF2147" evidence="2">
    <location>
        <begin position="29"/>
        <end position="137"/>
    </location>
</feature>
<accession>A0A844Z317</accession>
<dbReference type="Gene3D" id="2.40.128.520">
    <property type="match status" value="1"/>
</dbReference>
<gene>
    <name evidence="3" type="ORF">GRI35_06890</name>
</gene>
<feature type="chain" id="PRO_5032377603" evidence="1">
    <location>
        <begin position="23"/>
        <end position="138"/>
    </location>
</feature>
<evidence type="ECO:0000259" key="2">
    <source>
        <dbReference type="Pfam" id="PF09917"/>
    </source>
</evidence>
<evidence type="ECO:0000313" key="3">
    <source>
        <dbReference type="EMBL" id="MXO83091.1"/>
    </source>
</evidence>
<evidence type="ECO:0000256" key="1">
    <source>
        <dbReference type="SAM" id="SignalP"/>
    </source>
</evidence>
<dbReference type="InterPro" id="IPR019223">
    <property type="entry name" value="DUF2147"/>
</dbReference>
<reference evidence="3 4" key="1">
    <citation type="submission" date="2019-12" db="EMBL/GenBank/DDBJ databases">
        <title>Genomic-based taxomic classification of the family Erythrobacteraceae.</title>
        <authorList>
            <person name="Xu L."/>
        </authorList>
    </citation>
    <scope>NUCLEOTIDE SEQUENCE [LARGE SCALE GENOMIC DNA]</scope>
    <source>
        <strain evidence="3 4">KCTC 42006</strain>
    </source>
</reference>
<keyword evidence="1" id="KW-0732">Signal</keyword>
<protein>
    <submittedName>
        <fullName evidence="3">DUF2147 domain-containing protein</fullName>
    </submittedName>
</protein>
<dbReference type="PANTHER" id="PTHR36919:SF2">
    <property type="entry name" value="BLL6627 PROTEIN"/>
    <property type="match status" value="1"/>
</dbReference>
<dbReference type="AlphaFoldDB" id="A0A844Z317"/>
<keyword evidence="4" id="KW-1185">Reference proteome</keyword>
<name>A0A844Z317_9SPHN</name>
<evidence type="ECO:0000313" key="4">
    <source>
        <dbReference type="Proteomes" id="UP000460290"/>
    </source>
</evidence>